<protein>
    <recommendedName>
        <fullName evidence="3">NmrA-like domain-containing protein</fullName>
    </recommendedName>
</protein>
<dbReference type="EMBL" id="NAJQ01002103">
    <property type="protein sequence ID" value="TKA49310.1"/>
    <property type="molecule type" value="Genomic_DNA"/>
</dbReference>
<dbReference type="SUPFAM" id="SSF51735">
    <property type="entry name" value="NAD(P)-binding Rossmann-fold domains"/>
    <property type="match status" value="1"/>
</dbReference>
<keyword evidence="1" id="KW-0521">NADP</keyword>
<dbReference type="PANTHER" id="PTHR47706">
    <property type="entry name" value="NMRA-LIKE FAMILY PROTEIN"/>
    <property type="match status" value="1"/>
</dbReference>
<feature type="non-terminal residue" evidence="4">
    <location>
        <position position="251"/>
    </location>
</feature>
<evidence type="ECO:0000313" key="5">
    <source>
        <dbReference type="Proteomes" id="UP000309340"/>
    </source>
</evidence>
<sequence length="251" mass="27839">MASANHISKVAIVGAGGNVGRFLTEALLKTGNHDVTALTRADSQSKLPEGVKTKTVDYSKPETLVDALRGQEALVITISGRAPIKDIEEKLVRAAGEAGVTWILPNEWSPDSADDGIVKDVFLFGMKAATRKLIEELGKSSYVAVSCGFWYEYSLAIANNYGFDFANRHLNMYDDGQTKLCTTTWPQVVYINSFNVSQMDMLASAQRVTGTKEGDWKIEKHDSHERFDVSLKFFKEGKFKTEGFTNFLYSR</sequence>
<dbReference type="Proteomes" id="UP000309340">
    <property type="component" value="Unassembled WGS sequence"/>
</dbReference>
<evidence type="ECO:0000259" key="3">
    <source>
        <dbReference type="Pfam" id="PF05368"/>
    </source>
</evidence>
<dbReference type="Gene3D" id="3.90.25.10">
    <property type="entry name" value="UDP-galactose 4-epimerase, domain 1"/>
    <property type="match status" value="1"/>
</dbReference>
<dbReference type="Gene3D" id="3.40.50.720">
    <property type="entry name" value="NAD(P)-binding Rossmann-like Domain"/>
    <property type="match status" value="1"/>
</dbReference>
<dbReference type="GO" id="GO:0016491">
    <property type="term" value="F:oxidoreductase activity"/>
    <property type="evidence" value="ECO:0007669"/>
    <property type="project" value="UniProtKB-KW"/>
</dbReference>
<comment type="caution">
    <text evidence="4">The sequence shown here is derived from an EMBL/GenBank/DDBJ whole genome shotgun (WGS) entry which is preliminary data.</text>
</comment>
<dbReference type="PANTHER" id="PTHR47706:SF7">
    <property type="entry name" value="CIPA-LIKE, PUTATIVE (AFU_ORTHOLOGUE AFUA_1G01630)-RELATED"/>
    <property type="match status" value="1"/>
</dbReference>
<evidence type="ECO:0000313" key="4">
    <source>
        <dbReference type="EMBL" id="TKA49310.1"/>
    </source>
</evidence>
<organism evidence="4 5">
    <name type="scientific">Friedmanniomyces simplex</name>
    <dbReference type="NCBI Taxonomy" id="329884"/>
    <lineage>
        <taxon>Eukaryota</taxon>
        <taxon>Fungi</taxon>
        <taxon>Dikarya</taxon>
        <taxon>Ascomycota</taxon>
        <taxon>Pezizomycotina</taxon>
        <taxon>Dothideomycetes</taxon>
        <taxon>Dothideomycetidae</taxon>
        <taxon>Mycosphaerellales</taxon>
        <taxon>Teratosphaeriaceae</taxon>
        <taxon>Friedmanniomyces</taxon>
    </lineage>
</organism>
<reference evidence="4 5" key="1">
    <citation type="submission" date="2017-03" db="EMBL/GenBank/DDBJ databases">
        <title>Genomes of endolithic fungi from Antarctica.</title>
        <authorList>
            <person name="Coleine C."/>
            <person name="Masonjones S."/>
            <person name="Stajich J.E."/>
        </authorList>
    </citation>
    <scope>NUCLEOTIDE SEQUENCE [LARGE SCALE GENOMIC DNA]</scope>
    <source>
        <strain evidence="4 5">CCFEE 5184</strain>
    </source>
</reference>
<evidence type="ECO:0000256" key="1">
    <source>
        <dbReference type="ARBA" id="ARBA00022857"/>
    </source>
</evidence>
<gene>
    <name evidence="4" type="ORF">B0A55_12915</name>
</gene>
<dbReference type="OrthoDB" id="419598at2759"/>
<proteinExistence type="predicted"/>
<keyword evidence="5" id="KW-1185">Reference proteome</keyword>
<evidence type="ECO:0000256" key="2">
    <source>
        <dbReference type="ARBA" id="ARBA00023002"/>
    </source>
</evidence>
<dbReference type="InterPro" id="IPR008030">
    <property type="entry name" value="NmrA-like"/>
</dbReference>
<dbReference type="STRING" id="329884.A0A4U0VJ61"/>
<keyword evidence="2" id="KW-0560">Oxidoreductase</keyword>
<dbReference type="Pfam" id="PF05368">
    <property type="entry name" value="NmrA"/>
    <property type="match status" value="1"/>
</dbReference>
<dbReference type="InterPro" id="IPR051609">
    <property type="entry name" value="NmrA/Isoflavone_reductase-like"/>
</dbReference>
<accession>A0A4U0VJ61</accession>
<name>A0A4U0VJ61_9PEZI</name>
<feature type="domain" description="NmrA-like" evidence="3">
    <location>
        <begin position="8"/>
        <end position="150"/>
    </location>
</feature>
<dbReference type="AlphaFoldDB" id="A0A4U0VJ61"/>
<dbReference type="InterPro" id="IPR036291">
    <property type="entry name" value="NAD(P)-bd_dom_sf"/>
</dbReference>